<gene>
    <name evidence="8" type="ORF">K444DRAFT_651899</name>
</gene>
<feature type="binding site" evidence="5">
    <location>
        <position position="22"/>
    </location>
    <ligand>
        <name>FAD</name>
        <dbReference type="ChEBI" id="CHEBI:57692"/>
    </ligand>
</feature>
<dbReference type="SUPFAM" id="SSF54373">
    <property type="entry name" value="FAD-linked reductases, C-terminal domain"/>
    <property type="match status" value="1"/>
</dbReference>
<name>A0A2J6TFU9_9HELO</name>
<dbReference type="Gene3D" id="3.90.660.10">
    <property type="match status" value="1"/>
</dbReference>
<comment type="similarity">
    <text evidence="2 6">Belongs to the flavin monoamine oxidase family.</text>
</comment>
<evidence type="ECO:0000313" key="9">
    <source>
        <dbReference type="Proteomes" id="UP000235371"/>
    </source>
</evidence>
<keyword evidence="6" id="KW-0285">Flavoprotein</keyword>
<feature type="binding site" evidence="5">
    <location>
        <position position="351"/>
    </location>
    <ligand>
        <name>substrate</name>
    </ligand>
</feature>
<protein>
    <recommendedName>
        <fullName evidence="6">Amine oxidase</fullName>
        <ecNumber evidence="6">1.4.3.-</ecNumber>
    </recommendedName>
</protein>
<dbReference type="RefSeq" id="XP_024738805.1">
    <property type="nucleotide sequence ID" value="XM_024885746.1"/>
</dbReference>
<dbReference type="GeneID" id="36593823"/>
<dbReference type="InterPro" id="IPR002937">
    <property type="entry name" value="Amino_oxidase"/>
</dbReference>
<keyword evidence="9" id="KW-1185">Reference proteome</keyword>
<dbReference type="GO" id="GO:0097621">
    <property type="term" value="F:monoamine oxidase activity"/>
    <property type="evidence" value="ECO:0007669"/>
    <property type="project" value="UniProtKB-EC"/>
</dbReference>
<dbReference type="SUPFAM" id="SSF51905">
    <property type="entry name" value="FAD/NAD(P)-binding domain"/>
    <property type="match status" value="1"/>
</dbReference>
<accession>A0A2J6TFU9</accession>
<dbReference type="OrthoDB" id="5046242at2759"/>
<evidence type="ECO:0000256" key="5">
    <source>
        <dbReference type="PIRSR" id="PIRSR601613-1"/>
    </source>
</evidence>
<dbReference type="STRING" id="1095630.A0A2J6TFU9"/>
<evidence type="ECO:0000256" key="4">
    <source>
        <dbReference type="ARBA" id="ARBA00048448"/>
    </source>
</evidence>
<evidence type="ECO:0000259" key="7">
    <source>
        <dbReference type="Pfam" id="PF01593"/>
    </source>
</evidence>
<feature type="binding site" evidence="5">
    <location>
        <position position="426"/>
    </location>
    <ligand>
        <name>FAD</name>
        <dbReference type="ChEBI" id="CHEBI:57692"/>
    </ligand>
</feature>
<proteinExistence type="inferred from homology"/>
<dbReference type="AlphaFoldDB" id="A0A2J6TFU9"/>
<evidence type="ECO:0000256" key="3">
    <source>
        <dbReference type="ARBA" id="ARBA00023002"/>
    </source>
</evidence>
<comment type="cofactor">
    <cofactor evidence="1 6">
        <name>FAD</name>
        <dbReference type="ChEBI" id="CHEBI:57692"/>
    </cofactor>
</comment>
<dbReference type="InterPro" id="IPR050703">
    <property type="entry name" value="Flavin_MAO"/>
</dbReference>
<dbReference type="PANTHER" id="PTHR43563:SF14">
    <property type="entry name" value="AMINE OXIDASE"/>
    <property type="match status" value="1"/>
</dbReference>
<keyword evidence="6" id="KW-0274">FAD</keyword>
<feature type="binding site" evidence="5">
    <location>
        <begin position="41"/>
        <end position="42"/>
    </location>
    <ligand>
        <name>FAD</name>
        <dbReference type="ChEBI" id="CHEBI:57692"/>
    </ligand>
</feature>
<dbReference type="InParanoid" id="A0A2J6TFU9"/>
<dbReference type="InterPro" id="IPR036188">
    <property type="entry name" value="FAD/NAD-bd_sf"/>
</dbReference>
<dbReference type="Proteomes" id="UP000235371">
    <property type="component" value="Unassembled WGS sequence"/>
</dbReference>
<evidence type="ECO:0000256" key="6">
    <source>
        <dbReference type="RuleBase" id="RU362067"/>
    </source>
</evidence>
<dbReference type="Gene3D" id="1.10.405.10">
    <property type="entry name" value="Guanine Nucleotide Dissociation Inhibitor, domain 1"/>
    <property type="match status" value="1"/>
</dbReference>
<dbReference type="EMBL" id="KZ613785">
    <property type="protein sequence ID" value="PMD61901.1"/>
    <property type="molecule type" value="Genomic_DNA"/>
</dbReference>
<dbReference type="PRINTS" id="PR00757">
    <property type="entry name" value="AMINEOXDASEF"/>
</dbReference>
<evidence type="ECO:0000256" key="1">
    <source>
        <dbReference type="ARBA" id="ARBA00001974"/>
    </source>
</evidence>
<dbReference type="Gene3D" id="3.50.50.60">
    <property type="entry name" value="FAD/NAD(P)-binding domain"/>
    <property type="match status" value="1"/>
</dbReference>
<evidence type="ECO:0000313" key="8">
    <source>
        <dbReference type="EMBL" id="PMD61901.1"/>
    </source>
</evidence>
<dbReference type="EC" id="1.4.3.-" evidence="6"/>
<reference evidence="8 9" key="1">
    <citation type="submission" date="2016-04" db="EMBL/GenBank/DDBJ databases">
        <title>A degradative enzymes factory behind the ericoid mycorrhizal symbiosis.</title>
        <authorList>
            <consortium name="DOE Joint Genome Institute"/>
            <person name="Martino E."/>
            <person name="Morin E."/>
            <person name="Grelet G."/>
            <person name="Kuo A."/>
            <person name="Kohler A."/>
            <person name="Daghino S."/>
            <person name="Barry K."/>
            <person name="Choi C."/>
            <person name="Cichocki N."/>
            <person name="Clum A."/>
            <person name="Copeland A."/>
            <person name="Hainaut M."/>
            <person name="Haridas S."/>
            <person name="Labutti K."/>
            <person name="Lindquist E."/>
            <person name="Lipzen A."/>
            <person name="Khouja H.-R."/>
            <person name="Murat C."/>
            <person name="Ohm R."/>
            <person name="Olson A."/>
            <person name="Spatafora J."/>
            <person name="Veneault-Fourrey C."/>
            <person name="Henrissat B."/>
            <person name="Grigoriev I."/>
            <person name="Martin F."/>
            <person name="Perotto S."/>
        </authorList>
    </citation>
    <scope>NUCLEOTIDE SEQUENCE [LARGE SCALE GENOMIC DNA]</scope>
    <source>
        <strain evidence="8 9">E</strain>
    </source>
</reference>
<evidence type="ECO:0000256" key="2">
    <source>
        <dbReference type="ARBA" id="ARBA00005995"/>
    </source>
</evidence>
<dbReference type="Pfam" id="PF01593">
    <property type="entry name" value="Amino_oxidase"/>
    <property type="match status" value="1"/>
</dbReference>
<dbReference type="InterPro" id="IPR001613">
    <property type="entry name" value="Flavin_amine_oxidase"/>
</dbReference>
<feature type="binding site" evidence="5">
    <location>
        <position position="243"/>
    </location>
    <ligand>
        <name>FAD</name>
        <dbReference type="ChEBI" id="CHEBI:57692"/>
    </ligand>
</feature>
<feature type="domain" description="Amine oxidase" evidence="7">
    <location>
        <begin position="21"/>
        <end position="450"/>
    </location>
</feature>
<comment type="catalytic activity">
    <reaction evidence="4">
        <text>a secondary aliphatic amine + O2 + H2O = a primary amine + an aldehyde + H2O2</text>
        <dbReference type="Rhea" id="RHEA:26414"/>
        <dbReference type="ChEBI" id="CHEBI:15377"/>
        <dbReference type="ChEBI" id="CHEBI:15379"/>
        <dbReference type="ChEBI" id="CHEBI:16240"/>
        <dbReference type="ChEBI" id="CHEBI:17478"/>
        <dbReference type="ChEBI" id="CHEBI:58855"/>
        <dbReference type="ChEBI" id="CHEBI:65296"/>
        <dbReference type="EC" id="1.4.3.4"/>
    </reaction>
</comment>
<organism evidence="8 9">
    <name type="scientific">Hyaloscypha bicolor E</name>
    <dbReference type="NCBI Taxonomy" id="1095630"/>
    <lineage>
        <taxon>Eukaryota</taxon>
        <taxon>Fungi</taxon>
        <taxon>Dikarya</taxon>
        <taxon>Ascomycota</taxon>
        <taxon>Pezizomycotina</taxon>
        <taxon>Leotiomycetes</taxon>
        <taxon>Helotiales</taxon>
        <taxon>Hyaloscyphaceae</taxon>
        <taxon>Hyaloscypha</taxon>
        <taxon>Hyaloscypha bicolor</taxon>
    </lineage>
</organism>
<dbReference type="PANTHER" id="PTHR43563">
    <property type="entry name" value="AMINE OXIDASE"/>
    <property type="match status" value="1"/>
</dbReference>
<keyword evidence="3 6" id="KW-0560">Oxidoreductase</keyword>
<sequence>MAPSTAMSYESVDVVVVGAGLSGLQAALDVQKSGLSCVILEARDRVGGKTLSQPLASGNGVVDLGAAWLNEATQPKIYALAKKYGYETVVQPFKGDEIVEDTSGTIHRVAQDHLPDLPAATLRAIGMITSILETEAAKLDLRNLPISEFDKLTVSEFLKKEGANEDTYKFFETTVKGLLGVDATELSLFFYLDYIKSGGSLEELMSEKSDGAQYQRLRQGMQSISKGMAGDLQPGSLFLNSPVSHNHQEKNPSACVVTTQRGKQFRAKKVVISIPTPLYRTIKFSPALPKAKMTLADSTTLGYYAKTILIYDKPWWSELGLRGSFISLMGAVSFSYDTSVEADAQYSITCFIVGGTGRKWSILSPTMVGDEHGHRVYQTEEIIEDEWIKEHWSQGAPSPVMGPNLLNKYADVLRAPCGNLHFVGTETAYEWKGYMDGAVSAGERGAGEVIQALIKSAAGQS</sequence>